<dbReference type="AlphaFoldDB" id="A0A9W6U9P1"/>
<accession>A0A9W6U9P1</accession>
<keyword evidence="1" id="KW-0812">Transmembrane</keyword>
<feature type="transmembrane region" description="Helical" evidence="1">
    <location>
        <begin position="200"/>
        <end position="219"/>
    </location>
</feature>
<keyword evidence="1" id="KW-0472">Membrane</keyword>
<protein>
    <submittedName>
        <fullName evidence="2">Unnamed protein product</fullName>
    </submittedName>
</protein>
<evidence type="ECO:0000256" key="1">
    <source>
        <dbReference type="SAM" id="Phobius"/>
    </source>
</evidence>
<feature type="transmembrane region" description="Helical" evidence="1">
    <location>
        <begin position="269"/>
        <end position="288"/>
    </location>
</feature>
<keyword evidence="3" id="KW-1185">Reference proteome</keyword>
<dbReference type="EMBL" id="BSXW01000732">
    <property type="protein sequence ID" value="GMF28708.1"/>
    <property type="molecule type" value="Genomic_DNA"/>
</dbReference>
<organism evidence="2 3">
    <name type="scientific">Phytophthora lilii</name>
    <dbReference type="NCBI Taxonomy" id="2077276"/>
    <lineage>
        <taxon>Eukaryota</taxon>
        <taxon>Sar</taxon>
        <taxon>Stramenopiles</taxon>
        <taxon>Oomycota</taxon>
        <taxon>Peronosporomycetes</taxon>
        <taxon>Peronosporales</taxon>
        <taxon>Peronosporaceae</taxon>
        <taxon>Phytophthora</taxon>
    </lineage>
</organism>
<sequence>MIEPFDPTDGVSPSSVEWYKITALDDRLPAFDPLVMIKTVVIKPSSLSLELIDDVHHYTVITTRGQKLSTKDILVNVIGTMTMLLLRNLFRRYTHAQRQYQEPGTPMQALGYRSKISLTTLDPLPSALSSVLPCPADQQRKQTCSAGRFNMGSFLSARDKGKTFPLLRMYLASESARFDPRKTVWPRVGALALLTTGKRIALFFLGGIAGLFAALQLGFKFWMPVTAIVIFWFVEVFLLVDVLVLGYWGLQDRVFLDLALFGRRAQFCVAPFFLGRIVTIFVWSGRYVNMVLTRHNDSVTILLRGEVEFDYEGWKRQSRLASGVK</sequence>
<gene>
    <name evidence="2" type="ORF">Plil01_001211500</name>
</gene>
<comment type="caution">
    <text evidence="2">The sequence shown here is derived from an EMBL/GenBank/DDBJ whole genome shotgun (WGS) entry which is preliminary data.</text>
</comment>
<dbReference type="Proteomes" id="UP001165083">
    <property type="component" value="Unassembled WGS sequence"/>
</dbReference>
<reference evidence="2" key="1">
    <citation type="submission" date="2023-04" db="EMBL/GenBank/DDBJ databases">
        <title>Phytophthora lilii NBRC 32176.</title>
        <authorList>
            <person name="Ichikawa N."/>
            <person name="Sato H."/>
            <person name="Tonouchi N."/>
        </authorList>
    </citation>
    <scope>NUCLEOTIDE SEQUENCE</scope>
    <source>
        <strain evidence="2">NBRC 32176</strain>
    </source>
</reference>
<keyword evidence="1" id="KW-1133">Transmembrane helix</keyword>
<proteinExistence type="predicted"/>
<evidence type="ECO:0000313" key="2">
    <source>
        <dbReference type="EMBL" id="GMF28708.1"/>
    </source>
</evidence>
<feature type="transmembrane region" description="Helical" evidence="1">
    <location>
        <begin position="225"/>
        <end position="248"/>
    </location>
</feature>
<name>A0A9W6U9P1_9STRA</name>
<dbReference type="OrthoDB" id="99715at2759"/>
<evidence type="ECO:0000313" key="3">
    <source>
        <dbReference type="Proteomes" id="UP001165083"/>
    </source>
</evidence>